<feature type="compositionally biased region" description="Low complexity" evidence="10">
    <location>
        <begin position="111"/>
        <end position="122"/>
    </location>
</feature>
<dbReference type="GO" id="GO:0004725">
    <property type="term" value="F:protein tyrosine phosphatase activity"/>
    <property type="evidence" value="ECO:0007669"/>
    <property type="project" value="UniProtKB-EC"/>
</dbReference>
<dbReference type="InterPro" id="IPR038102">
    <property type="entry name" value="EYA_dom_sf"/>
</dbReference>
<feature type="compositionally biased region" description="Basic residues" evidence="10">
    <location>
        <begin position="18"/>
        <end position="31"/>
    </location>
</feature>
<dbReference type="InterPro" id="IPR036412">
    <property type="entry name" value="HAD-like_sf"/>
</dbReference>
<evidence type="ECO:0000256" key="5">
    <source>
        <dbReference type="ARBA" id="ARBA00022842"/>
    </source>
</evidence>
<evidence type="ECO:0000256" key="1">
    <source>
        <dbReference type="ARBA" id="ARBA00010501"/>
    </source>
</evidence>
<gene>
    <name evidence="11" type="ORF">OSTQU699_LOCUS5375</name>
</gene>
<keyword evidence="5 9" id="KW-0460">Magnesium</keyword>
<dbReference type="AlphaFoldDB" id="A0A8S1J2P7"/>
<proteinExistence type="inferred from homology"/>
<dbReference type="SUPFAM" id="SSF56784">
    <property type="entry name" value="HAD-like"/>
    <property type="match status" value="1"/>
</dbReference>
<keyword evidence="3 9" id="KW-0479">Metal-binding</keyword>
<dbReference type="GO" id="GO:0030154">
    <property type="term" value="P:cell differentiation"/>
    <property type="evidence" value="ECO:0007669"/>
    <property type="project" value="TreeGrafter"/>
</dbReference>
<evidence type="ECO:0000256" key="10">
    <source>
        <dbReference type="SAM" id="MobiDB-lite"/>
    </source>
</evidence>
<keyword evidence="6" id="KW-0904">Protein phosphatase</keyword>
<feature type="binding site" evidence="9">
    <location>
        <position position="623"/>
    </location>
    <ligand>
        <name>Mg(2+)</name>
        <dbReference type="ChEBI" id="CHEBI:18420"/>
    </ligand>
</feature>
<comment type="cofactor">
    <cofactor evidence="9">
        <name>Mg(2+)</name>
        <dbReference type="ChEBI" id="CHEBI:18420"/>
    </cofactor>
    <text evidence="9">Binds 1 Mg(2+) ion per subunit.</text>
</comment>
<dbReference type="PANTHER" id="PTHR10190:SF16">
    <property type="entry name" value="DEVELOPMENTAL PROTEIN EYES ABSENT"/>
    <property type="match status" value="1"/>
</dbReference>
<evidence type="ECO:0000256" key="7">
    <source>
        <dbReference type="ARBA" id="ARBA00051722"/>
    </source>
</evidence>
<accession>A0A8S1J2P7</accession>
<keyword evidence="12" id="KW-1185">Reference proteome</keyword>
<evidence type="ECO:0000256" key="3">
    <source>
        <dbReference type="ARBA" id="ARBA00022723"/>
    </source>
</evidence>
<dbReference type="Proteomes" id="UP000708148">
    <property type="component" value="Unassembled WGS sequence"/>
</dbReference>
<organism evidence="11 12">
    <name type="scientific">Ostreobium quekettii</name>
    <dbReference type="NCBI Taxonomy" id="121088"/>
    <lineage>
        <taxon>Eukaryota</taxon>
        <taxon>Viridiplantae</taxon>
        <taxon>Chlorophyta</taxon>
        <taxon>core chlorophytes</taxon>
        <taxon>Ulvophyceae</taxon>
        <taxon>TCBD clade</taxon>
        <taxon>Bryopsidales</taxon>
        <taxon>Ostreobineae</taxon>
        <taxon>Ostreobiaceae</taxon>
        <taxon>Ostreobium</taxon>
    </lineage>
</organism>
<feature type="region of interest" description="Disordered" evidence="10">
    <location>
        <begin position="1"/>
        <end position="141"/>
    </location>
</feature>
<feature type="region of interest" description="Disordered" evidence="10">
    <location>
        <begin position="548"/>
        <end position="575"/>
    </location>
</feature>
<evidence type="ECO:0000313" key="11">
    <source>
        <dbReference type="EMBL" id="CAD7700016.1"/>
    </source>
</evidence>
<evidence type="ECO:0000256" key="6">
    <source>
        <dbReference type="ARBA" id="ARBA00022912"/>
    </source>
</evidence>
<evidence type="ECO:0000313" key="12">
    <source>
        <dbReference type="Proteomes" id="UP000708148"/>
    </source>
</evidence>
<feature type="binding site" evidence="9">
    <location>
        <position position="844"/>
    </location>
    <ligand>
        <name>Mg(2+)</name>
        <dbReference type="ChEBI" id="CHEBI:18420"/>
    </ligand>
</feature>
<name>A0A8S1J2P7_9CHLO</name>
<evidence type="ECO:0000256" key="2">
    <source>
        <dbReference type="ARBA" id="ARBA00013064"/>
    </source>
</evidence>
<reference evidence="11" key="1">
    <citation type="submission" date="2020-12" db="EMBL/GenBank/DDBJ databases">
        <authorList>
            <person name="Iha C."/>
        </authorList>
    </citation>
    <scope>NUCLEOTIDE SEQUENCE</scope>
</reference>
<dbReference type="SFLD" id="SFLDS00003">
    <property type="entry name" value="Haloacid_Dehalogenase"/>
    <property type="match status" value="1"/>
</dbReference>
<dbReference type="Gene3D" id="3.40.50.12350">
    <property type="match status" value="1"/>
</dbReference>
<protein>
    <recommendedName>
        <fullName evidence="2">protein-tyrosine-phosphatase</fullName>
        <ecNumber evidence="2">3.1.3.48</ecNumber>
    </recommendedName>
</protein>
<sequence length="899" mass="96190">MHGRGASKRPLDQGTRPHPSHQPKKRPRRPGHAGWSGNAARDSRDSDVSPGNIVLPDHAPAPRAPPSQRPSAARPRTLRPLYHDALTNTSVSGTVPARLPQSTPRSPPPAVGVGRVAAPGAVDMQLGPPPAAVGPSAGGSPQPRMALLQHPATMPVVRFCPAEGAPWTHPSAPHSPLGCPRPPQHNSMPVQKPCGPSTVLCTPARLGSGPPGSGALGSVVPGMGPVPCVVQQQGSPCANPQSGSPVNRPAGRLERISGIDVIRRFGYGSDGATATSSGSGQLGQFATGKGGQQHSQPLHSAPRRQRVSRWEQPATPAQPRDAGRPDGNLHSQGKAKMFNSRVPGGPPGAVNGRKAGTPRQPYGLDENGRSEAVKQHIPRTGARPAQSVPIHAMSTGSNAIPGGKSTGMPAAPLVLAGNRGVHPHVTGPQLQYKPGTVVQQTMLACNESVGIPGLQPESPDLEEVLLTSKDDEPEEYSELFGRQDSPSYIPGLDVAGERWQQDTISAQPMSSNAPQSNGAQIPGLESGNHCASAQHGVIEEAVVIPGLPGTTRHLDGSQWGQTENKKTQNDHSTKDARQWHVQIQGVDSDLGSNGASDTARMNEVSGGRGAGSLPPVVIIWDLDETLILYQSLLSGEFMMANPQLRHDALKSLGEFWKKAIYQVMDEHMFFRQIEHMDQMTATALMNHDDGAGLMDYNFGTDHLCGLFQEGSQQKLAYRYRLIRQFYSKGLEGAGVPLKLQMEWHKLYQETNRETQGWLDFGRKFLQAMVEHGAPMGTSQRRPVVNVVVSSGQLIPTLAKIMLFRLNAFFQIENIYSSWGSSKIDCFSLIKNKFGTNCSYCVVGDGHLEDEAAKAFGWPFIRVTIGKSPVDTTRLPDALGRAGTPFTSLTVEDVFLLTRL</sequence>
<feature type="active site" description="Nucleophile" evidence="8">
    <location>
        <position position="621"/>
    </location>
</feature>
<feature type="binding site" evidence="9">
    <location>
        <position position="621"/>
    </location>
    <ligand>
        <name>Mg(2+)</name>
        <dbReference type="ChEBI" id="CHEBI:18420"/>
    </ligand>
</feature>
<dbReference type="InterPro" id="IPR028472">
    <property type="entry name" value="EYA"/>
</dbReference>
<dbReference type="InterPro" id="IPR006545">
    <property type="entry name" value="EYA_dom"/>
</dbReference>
<dbReference type="GO" id="GO:0005634">
    <property type="term" value="C:nucleus"/>
    <property type="evidence" value="ECO:0007669"/>
    <property type="project" value="TreeGrafter"/>
</dbReference>
<comment type="similarity">
    <text evidence="1">Belongs to the HAD-like hydrolase superfamily. EYA family.</text>
</comment>
<feature type="active site" description="Proton donor" evidence="8">
    <location>
        <position position="623"/>
    </location>
</feature>
<feature type="region of interest" description="Disordered" evidence="10">
    <location>
        <begin position="232"/>
        <end position="252"/>
    </location>
</feature>
<feature type="compositionally biased region" description="Basic and acidic residues" evidence="10">
    <location>
        <begin position="563"/>
        <end position="575"/>
    </location>
</feature>
<keyword evidence="4" id="KW-0378">Hydrolase</keyword>
<dbReference type="EMBL" id="CAJHUC010001154">
    <property type="protein sequence ID" value="CAD7700016.1"/>
    <property type="molecule type" value="Genomic_DNA"/>
</dbReference>
<dbReference type="NCBIfam" id="TIGR01658">
    <property type="entry name" value="EYA-cons_domain"/>
    <property type="match status" value="1"/>
</dbReference>
<evidence type="ECO:0000256" key="9">
    <source>
        <dbReference type="PIRSR" id="PIRSR628472-2"/>
    </source>
</evidence>
<feature type="region of interest" description="Disordered" evidence="10">
    <location>
        <begin position="272"/>
        <end position="366"/>
    </location>
</feature>
<evidence type="ECO:0000256" key="4">
    <source>
        <dbReference type="ARBA" id="ARBA00022801"/>
    </source>
</evidence>
<dbReference type="GO" id="GO:0046872">
    <property type="term" value="F:metal ion binding"/>
    <property type="evidence" value="ECO:0007669"/>
    <property type="project" value="UniProtKB-KW"/>
</dbReference>
<comment type="catalytic activity">
    <reaction evidence="7">
        <text>O-phospho-L-tyrosyl-[protein] + H2O = L-tyrosyl-[protein] + phosphate</text>
        <dbReference type="Rhea" id="RHEA:10684"/>
        <dbReference type="Rhea" id="RHEA-COMP:10136"/>
        <dbReference type="Rhea" id="RHEA-COMP:20101"/>
        <dbReference type="ChEBI" id="CHEBI:15377"/>
        <dbReference type="ChEBI" id="CHEBI:43474"/>
        <dbReference type="ChEBI" id="CHEBI:46858"/>
        <dbReference type="ChEBI" id="CHEBI:61978"/>
        <dbReference type="EC" id="3.1.3.48"/>
    </reaction>
</comment>
<dbReference type="OrthoDB" id="167668at2759"/>
<dbReference type="EC" id="3.1.3.48" evidence="2"/>
<dbReference type="SFLD" id="SFLDG01129">
    <property type="entry name" value="C1.5:_HAD__Beta-PGM__Phosphata"/>
    <property type="match status" value="1"/>
</dbReference>
<dbReference type="GO" id="GO:0045739">
    <property type="term" value="P:positive regulation of DNA repair"/>
    <property type="evidence" value="ECO:0007669"/>
    <property type="project" value="TreeGrafter"/>
</dbReference>
<evidence type="ECO:0000256" key="8">
    <source>
        <dbReference type="PIRSR" id="PIRSR628472-1"/>
    </source>
</evidence>
<comment type="caution">
    <text evidence="11">The sequence shown here is derived from an EMBL/GenBank/DDBJ whole genome shotgun (WGS) entry which is preliminary data.</text>
</comment>
<dbReference type="PANTHER" id="PTHR10190">
    <property type="entry name" value="EYES ABSENT"/>
    <property type="match status" value="1"/>
</dbReference>